<evidence type="ECO:0000256" key="4">
    <source>
        <dbReference type="ARBA" id="ARBA00012483"/>
    </source>
</evidence>
<dbReference type="InterPro" id="IPR000433">
    <property type="entry name" value="Znf_ZZ"/>
</dbReference>
<evidence type="ECO:0000313" key="19">
    <source>
        <dbReference type="EMBL" id="CAI8025480.1"/>
    </source>
</evidence>
<dbReference type="Gene3D" id="3.30.40.10">
    <property type="entry name" value="Zinc/RING finger domain, C3HC4 (zinc finger)"/>
    <property type="match status" value="3"/>
</dbReference>
<dbReference type="Proteomes" id="UP001174909">
    <property type="component" value="Unassembled WGS sequence"/>
</dbReference>
<keyword evidence="10" id="KW-0833">Ubl conjugation pathway</keyword>
<dbReference type="GO" id="GO:0005737">
    <property type="term" value="C:cytoplasm"/>
    <property type="evidence" value="ECO:0007669"/>
    <property type="project" value="UniProtKB-SubCell"/>
</dbReference>
<dbReference type="PROSITE" id="PS50089">
    <property type="entry name" value="ZF_RING_2"/>
    <property type="match status" value="3"/>
</dbReference>
<dbReference type="PANTHER" id="PTHR24202">
    <property type="entry name" value="E3 UBIQUITIN-PROTEIN LIGASE MIB2"/>
    <property type="match status" value="1"/>
</dbReference>
<dbReference type="PROSITE" id="PS50135">
    <property type="entry name" value="ZF_ZZ_2"/>
    <property type="match status" value="1"/>
</dbReference>
<feature type="domain" description="RING-type" evidence="16">
    <location>
        <begin position="761"/>
        <end position="795"/>
    </location>
</feature>
<evidence type="ECO:0000256" key="15">
    <source>
        <dbReference type="PROSITE-ProRule" id="PRU00228"/>
    </source>
</evidence>
<dbReference type="Pfam" id="PF13920">
    <property type="entry name" value="zf-C3HC4_3"/>
    <property type="match status" value="3"/>
</dbReference>
<proteinExistence type="predicted"/>
<dbReference type="InterPro" id="IPR002110">
    <property type="entry name" value="Ankyrin_rpt"/>
</dbReference>
<dbReference type="InterPro" id="IPR036770">
    <property type="entry name" value="Ankyrin_rpt-contain_sf"/>
</dbReference>
<keyword evidence="9 15" id="KW-0863">Zinc-finger</keyword>
<evidence type="ECO:0000256" key="1">
    <source>
        <dbReference type="ARBA" id="ARBA00000900"/>
    </source>
</evidence>
<keyword evidence="6" id="KW-0808">Transferase</keyword>
<evidence type="ECO:0000256" key="8">
    <source>
        <dbReference type="ARBA" id="ARBA00022737"/>
    </source>
</evidence>
<dbReference type="PROSITE" id="PS51416">
    <property type="entry name" value="MIB_HERC2"/>
    <property type="match status" value="1"/>
</dbReference>
<dbReference type="AlphaFoldDB" id="A0AA35WSX3"/>
<dbReference type="Gene3D" id="3.30.60.90">
    <property type="match status" value="1"/>
</dbReference>
<dbReference type="Gene3D" id="1.25.40.20">
    <property type="entry name" value="Ankyrin repeat-containing domain"/>
    <property type="match status" value="3"/>
</dbReference>
<reference evidence="19" key="1">
    <citation type="submission" date="2023-03" db="EMBL/GenBank/DDBJ databases">
        <authorList>
            <person name="Steffen K."/>
            <person name="Cardenas P."/>
        </authorList>
    </citation>
    <scope>NUCLEOTIDE SEQUENCE</scope>
</reference>
<keyword evidence="7" id="KW-0479">Metal-binding</keyword>
<dbReference type="FunFam" id="2.30.30.40:FF:000078">
    <property type="entry name" value="Putative e3 ubiquitin-protein ligase mib2"/>
    <property type="match status" value="1"/>
</dbReference>
<dbReference type="EMBL" id="CASHTH010002154">
    <property type="protein sequence ID" value="CAI8025480.1"/>
    <property type="molecule type" value="Genomic_DNA"/>
</dbReference>
<dbReference type="EC" id="2.3.2.27" evidence="4"/>
<comment type="catalytic activity">
    <reaction evidence="1">
        <text>S-ubiquitinyl-[E2 ubiquitin-conjugating enzyme]-L-cysteine + [acceptor protein]-L-lysine = [E2 ubiquitin-conjugating enzyme]-L-cysteine + N(6)-ubiquitinyl-[acceptor protein]-L-lysine.</text>
        <dbReference type="EC" id="2.3.2.27"/>
    </reaction>
</comment>
<feature type="repeat" description="ANK" evidence="14">
    <location>
        <begin position="573"/>
        <end position="596"/>
    </location>
</feature>
<evidence type="ECO:0000256" key="5">
    <source>
        <dbReference type="ARBA" id="ARBA00022490"/>
    </source>
</evidence>
<dbReference type="InterPro" id="IPR013083">
    <property type="entry name" value="Znf_RING/FYVE/PHD"/>
</dbReference>
<dbReference type="InterPro" id="IPR037252">
    <property type="entry name" value="Mib_Herc2_sf"/>
</dbReference>
<keyword evidence="8" id="KW-0677">Repeat</keyword>
<dbReference type="InterPro" id="IPR001841">
    <property type="entry name" value="Znf_RING"/>
</dbReference>
<dbReference type="GO" id="GO:0016567">
    <property type="term" value="P:protein ubiquitination"/>
    <property type="evidence" value="ECO:0007669"/>
    <property type="project" value="InterPro"/>
</dbReference>
<evidence type="ECO:0000259" key="16">
    <source>
        <dbReference type="PROSITE" id="PS50089"/>
    </source>
</evidence>
<dbReference type="SMART" id="SM00291">
    <property type="entry name" value="ZnF_ZZ"/>
    <property type="match status" value="1"/>
</dbReference>
<dbReference type="InterPro" id="IPR017907">
    <property type="entry name" value="Znf_RING_CS"/>
</dbReference>
<organism evidence="19 20">
    <name type="scientific">Geodia barretti</name>
    <name type="common">Barrett's horny sponge</name>
    <dbReference type="NCBI Taxonomy" id="519541"/>
    <lineage>
        <taxon>Eukaryota</taxon>
        <taxon>Metazoa</taxon>
        <taxon>Porifera</taxon>
        <taxon>Demospongiae</taxon>
        <taxon>Heteroscleromorpha</taxon>
        <taxon>Tetractinellida</taxon>
        <taxon>Astrophorina</taxon>
        <taxon>Geodiidae</taxon>
        <taxon>Geodia</taxon>
    </lineage>
</organism>
<gene>
    <name evidence="19" type="ORF">GBAR_LOCUS14721</name>
</gene>
<feature type="repeat" description="ANK" evidence="14">
    <location>
        <begin position="506"/>
        <end position="538"/>
    </location>
</feature>
<evidence type="ECO:0000256" key="11">
    <source>
        <dbReference type="ARBA" id="ARBA00022833"/>
    </source>
</evidence>
<evidence type="ECO:0000256" key="7">
    <source>
        <dbReference type="ARBA" id="ARBA00022723"/>
    </source>
</evidence>
<dbReference type="InterPro" id="IPR010606">
    <property type="entry name" value="Mib_Herc2"/>
</dbReference>
<evidence type="ECO:0000256" key="6">
    <source>
        <dbReference type="ARBA" id="ARBA00022679"/>
    </source>
</evidence>
<evidence type="ECO:0000259" key="18">
    <source>
        <dbReference type="PROSITE" id="PS51416"/>
    </source>
</evidence>
<dbReference type="SUPFAM" id="SSF48403">
    <property type="entry name" value="Ankyrin repeat"/>
    <property type="match status" value="1"/>
</dbReference>
<keyword evidence="5" id="KW-0963">Cytoplasm</keyword>
<dbReference type="GO" id="GO:0061630">
    <property type="term" value="F:ubiquitin protein ligase activity"/>
    <property type="evidence" value="ECO:0007669"/>
    <property type="project" value="UniProtKB-EC"/>
</dbReference>
<dbReference type="PROSITE" id="PS00518">
    <property type="entry name" value="ZF_RING_1"/>
    <property type="match status" value="1"/>
</dbReference>
<keyword evidence="20" id="KW-1185">Reference proteome</keyword>
<evidence type="ECO:0000256" key="9">
    <source>
        <dbReference type="ARBA" id="ARBA00022771"/>
    </source>
</evidence>
<evidence type="ECO:0000256" key="14">
    <source>
        <dbReference type="PROSITE-ProRule" id="PRU00023"/>
    </source>
</evidence>
<dbReference type="SUPFAM" id="SSF57850">
    <property type="entry name" value="RING/U-box"/>
    <property type="match status" value="3"/>
</dbReference>
<evidence type="ECO:0000256" key="12">
    <source>
        <dbReference type="ARBA" id="ARBA00022976"/>
    </source>
</evidence>
<feature type="domain" description="RING-type" evidence="16">
    <location>
        <begin position="873"/>
        <end position="906"/>
    </location>
</feature>
<dbReference type="Pfam" id="PF06701">
    <property type="entry name" value="MIB_HERC2"/>
    <property type="match status" value="1"/>
</dbReference>
<dbReference type="SMART" id="SM00184">
    <property type="entry name" value="RING"/>
    <property type="match status" value="3"/>
</dbReference>
<sequence length="917" mass="100601">MMLGCKHFGIKCYECRISDITGMRWTCVTCPDTNLCTQCYHGGKHSLDHEFLRIVHPNGIRVKLHSRFGARRVMAVGIFPNAEVVRGHDWLWGDQDGGLGKCGKLQKIRGWENETSRSIAEVEWAETGKCNVYRVGHKGKVDIKCLKPAPGGYYYPSHLPVLGAPQLFHATQDIPDYTPPTVLLTTDVGGPLRSSEVPFEHHGLVPGDNVRVGLDVDVFKIMQEGHGDWDDSLLNNLSDVGTVQSVLDNGDIRVKYSGSRIYTLNHNAVTKVTCFSTGDIVQVIDDIAAVHSFQENHGGWVDDMALSLGQVGRVVKVFPTGDVRVVVNSRTWTYNPRCLSHAPLKEIAEDESGDLEEEGGDLSLNLKLLSVLDNPAIVVAAAASGDVGTLREFLARHPSQVNTKAGGKAAIHCACAQGNVEVLKCLLEFSPDIEITDEDGDRPMHLSAYSDEDEVAQLLIAANVDVNSKNNKGATPLIIAAVKGHHSVLRILANNPNTNLHDQDTDGDTALHCAVLAQKNESVNMLLEAGADPTLLNFRLFTPIHEAARIGFLSAVDNFIRRYPSHVGIRKEDGYTPLHLAALNDHLDVVASFIEHELCDINCCTNENQTPLHLAVHQSHSDVVERLIGYGANLNIQDLSGDTPLHIALVTTSAGILASNTPQLVKVQDELKNGHENVAVGVITACFLVQEGADVYIQNIKGHTPLQLSPPNIITIVMKYVDRTSSFHGSMKSPTPGCGLLTQDQKTTPFLTEQMSDKKVCFLCEASVDVKFEPCGHALMCRNCADRAKKCPLCKKPVKTVYKLKEMCIMCHEEEGSVTVKPCGHIYCQECCKRLKVCFECRSPIARKEGLEPEHKDSAAQSSSPNKETQPSCAICLTEPRNTALQCGHLLCWECAQKVDNCPVCRKFVSHRIRLFQ</sequence>
<evidence type="ECO:0000256" key="10">
    <source>
        <dbReference type="ARBA" id="ARBA00022786"/>
    </source>
</evidence>
<feature type="domain" description="RING-type" evidence="16">
    <location>
        <begin position="808"/>
        <end position="842"/>
    </location>
</feature>
<dbReference type="InterPro" id="IPR040847">
    <property type="entry name" value="SH3_15"/>
</dbReference>
<evidence type="ECO:0000259" key="17">
    <source>
        <dbReference type="PROSITE" id="PS50135"/>
    </source>
</evidence>
<feature type="repeat" description="ANK" evidence="14">
    <location>
        <begin position="406"/>
        <end position="438"/>
    </location>
</feature>
<keyword evidence="12" id="KW-0914">Notch signaling pathway</keyword>
<dbReference type="GO" id="GO:0008270">
    <property type="term" value="F:zinc ion binding"/>
    <property type="evidence" value="ECO:0007669"/>
    <property type="project" value="UniProtKB-KW"/>
</dbReference>
<feature type="repeat" description="ANK" evidence="14">
    <location>
        <begin position="439"/>
        <end position="471"/>
    </location>
</feature>
<dbReference type="Pfam" id="PF00569">
    <property type="entry name" value="ZZ"/>
    <property type="match status" value="1"/>
</dbReference>
<dbReference type="PROSITE" id="PS50088">
    <property type="entry name" value="ANK_REPEAT"/>
    <property type="match status" value="5"/>
</dbReference>
<dbReference type="SMART" id="SM00248">
    <property type="entry name" value="ANK"/>
    <property type="match status" value="8"/>
</dbReference>
<protein>
    <recommendedName>
        <fullName evidence="4">RING-type E3 ubiquitin transferase</fullName>
        <ecNumber evidence="4">2.3.2.27</ecNumber>
    </recommendedName>
</protein>
<dbReference type="Gene3D" id="2.30.30.40">
    <property type="entry name" value="SH3 Domains"/>
    <property type="match status" value="1"/>
</dbReference>
<dbReference type="PANTHER" id="PTHR24202:SF4">
    <property type="entry name" value="E3 UBIQUITIN-PROTEIN LIGASE MIB2-RELATED"/>
    <property type="match status" value="1"/>
</dbReference>
<comment type="pathway">
    <text evidence="3">Protein modification; protein ubiquitination.</text>
</comment>
<dbReference type="Pfam" id="PF12796">
    <property type="entry name" value="Ank_2"/>
    <property type="match status" value="2"/>
</dbReference>
<evidence type="ECO:0000256" key="3">
    <source>
        <dbReference type="ARBA" id="ARBA00004906"/>
    </source>
</evidence>
<evidence type="ECO:0000313" key="20">
    <source>
        <dbReference type="Proteomes" id="UP001174909"/>
    </source>
</evidence>
<feature type="domain" description="MIB/HERC2" evidence="18">
    <location>
        <begin position="70"/>
        <end position="149"/>
    </location>
</feature>
<evidence type="ECO:0000256" key="13">
    <source>
        <dbReference type="ARBA" id="ARBA00023043"/>
    </source>
</evidence>
<dbReference type="SUPFAM" id="SSF159034">
    <property type="entry name" value="Mib/herc2 domain-like"/>
    <property type="match status" value="1"/>
</dbReference>
<dbReference type="Pfam" id="PF13606">
    <property type="entry name" value="Ank_3"/>
    <property type="match status" value="1"/>
</dbReference>
<dbReference type="Pfam" id="PF18346">
    <property type="entry name" value="SH3_15"/>
    <property type="match status" value="2"/>
</dbReference>
<dbReference type="PRINTS" id="PR01415">
    <property type="entry name" value="ANKYRIN"/>
</dbReference>
<keyword evidence="13 14" id="KW-0040">ANK repeat</keyword>
<accession>A0AA35WSX3</accession>
<dbReference type="InterPro" id="IPR043145">
    <property type="entry name" value="Znf_ZZ_sf"/>
</dbReference>
<keyword evidence="11" id="KW-0862">Zinc</keyword>
<feature type="domain" description="ZZ-type" evidence="17">
    <location>
        <begin position="7"/>
        <end position="59"/>
    </location>
</feature>
<comment type="caution">
    <text evidence="19">The sequence shown here is derived from an EMBL/GenBank/DDBJ whole genome shotgun (WGS) entry which is preliminary data.</text>
</comment>
<name>A0AA35WSX3_GEOBA</name>
<comment type="subcellular location">
    <subcellularLocation>
        <location evidence="2">Cytoplasm</location>
    </subcellularLocation>
</comment>
<evidence type="ECO:0000256" key="2">
    <source>
        <dbReference type="ARBA" id="ARBA00004496"/>
    </source>
</evidence>
<dbReference type="GO" id="GO:0007219">
    <property type="term" value="P:Notch signaling pathway"/>
    <property type="evidence" value="ECO:0007669"/>
    <property type="project" value="UniProtKB-KW"/>
</dbReference>
<dbReference type="PROSITE" id="PS50297">
    <property type="entry name" value="ANK_REP_REGION"/>
    <property type="match status" value="5"/>
</dbReference>
<feature type="repeat" description="ANK" evidence="14">
    <location>
        <begin position="607"/>
        <end position="639"/>
    </location>
</feature>